<dbReference type="Proteomes" id="UP000008064">
    <property type="component" value="Unassembled WGS sequence"/>
</dbReference>
<dbReference type="HOGENOM" id="CLU_1778602_0_0_1"/>
<organism>
    <name type="scientific">Serpula lacrymans var. lacrymans (strain S7.9)</name>
    <name type="common">Dry rot fungus</name>
    <dbReference type="NCBI Taxonomy" id="578457"/>
    <lineage>
        <taxon>Eukaryota</taxon>
        <taxon>Fungi</taxon>
        <taxon>Dikarya</taxon>
        <taxon>Basidiomycota</taxon>
        <taxon>Agaricomycotina</taxon>
        <taxon>Agaricomycetes</taxon>
        <taxon>Agaricomycetidae</taxon>
        <taxon>Boletales</taxon>
        <taxon>Coniophorineae</taxon>
        <taxon>Serpulaceae</taxon>
        <taxon>Serpula</taxon>
    </lineage>
</organism>
<dbReference type="EMBL" id="GL945437">
    <property type="protein sequence ID" value="EGO22147.1"/>
    <property type="molecule type" value="Genomic_DNA"/>
</dbReference>
<proteinExistence type="predicted"/>
<dbReference type="KEGG" id="sla:SERLADRAFT_440165"/>
<protein>
    <submittedName>
        <fullName evidence="1">Uncharacterized protein</fullName>
    </submittedName>
</protein>
<dbReference type="AlphaFoldDB" id="F8P3P8"/>
<reference evidence="1" key="1">
    <citation type="submission" date="2011-04" db="EMBL/GenBank/DDBJ databases">
        <title>Evolution of plant cell wall degrading machinery underlies the functional diversity of forest fungi.</title>
        <authorList>
            <consortium name="US DOE Joint Genome Institute (JGI-PGF)"/>
            <person name="Eastwood D.C."/>
            <person name="Floudas D."/>
            <person name="Binder M."/>
            <person name="Majcherczyk A."/>
            <person name="Schneider P."/>
            <person name="Aerts A."/>
            <person name="Asiegbu F.O."/>
            <person name="Baker S.E."/>
            <person name="Barry K."/>
            <person name="Bendiksby M."/>
            <person name="Blumentritt M."/>
            <person name="Coutinho P.M."/>
            <person name="Cullen D."/>
            <person name="Cullen D."/>
            <person name="Gathman A."/>
            <person name="Goodell B."/>
            <person name="Henrissat B."/>
            <person name="Ihrmark K."/>
            <person name="Kauserud H."/>
            <person name="Kohler A."/>
            <person name="LaButti K."/>
            <person name="Lapidus A."/>
            <person name="Lavin J.L."/>
            <person name="Lee Y.-H."/>
            <person name="Lindquist E."/>
            <person name="Lilly W."/>
            <person name="Lucas S."/>
            <person name="Morin E."/>
            <person name="Murat C."/>
            <person name="Oguiza J.A."/>
            <person name="Park J."/>
            <person name="Pisabarro A.G."/>
            <person name="Riley R."/>
            <person name="Rosling A."/>
            <person name="Salamov A."/>
            <person name="Schmidt O."/>
            <person name="Schmutz J."/>
            <person name="Skrede I."/>
            <person name="Stenlid J."/>
            <person name="Wiebenga A."/>
            <person name="Xie X."/>
            <person name="Kues U."/>
            <person name="Hibbett D.S."/>
            <person name="Hoffmeister D."/>
            <person name="Hogberg N."/>
            <person name="Martin F."/>
            <person name="Grigoriev I.V."/>
            <person name="Watkinson S.C."/>
        </authorList>
    </citation>
    <scope>NUCLEOTIDE SEQUENCE</scope>
    <source>
        <strain evidence="1">S7.9</strain>
    </source>
</reference>
<dbReference type="GeneID" id="18815328"/>
<name>F8P3P8_SERL9</name>
<dbReference type="RefSeq" id="XP_007320685.1">
    <property type="nucleotide sequence ID" value="XM_007320623.1"/>
</dbReference>
<gene>
    <name evidence="1" type="ORF">SERLADRAFT_440165</name>
</gene>
<accession>F8P3P8</accession>
<sequence length="146" mass="16444">MPPPNCTVTQRHFADVGPVLALVLADFGHRALQYWTTHVTIQSYKAYTSGNLGGARPKRLVTRLTTWGIWCFLLSYHRRLDKLNNFNSYASRITGDTIVGILLAAPVTRYNQRDWAALSFCVALQPRFMIGNTTQTPITAIGFFHD</sequence>
<evidence type="ECO:0000313" key="1">
    <source>
        <dbReference type="EMBL" id="EGO22147.1"/>
    </source>
</evidence>